<name>A0A7Y4EYN4_VIBAL</name>
<organism evidence="2 3">
    <name type="scientific">Vibrio alginolyticus</name>
    <dbReference type="NCBI Taxonomy" id="663"/>
    <lineage>
        <taxon>Bacteria</taxon>
        <taxon>Pseudomonadati</taxon>
        <taxon>Pseudomonadota</taxon>
        <taxon>Gammaproteobacteria</taxon>
        <taxon>Vibrionales</taxon>
        <taxon>Vibrionaceae</taxon>
        <taxon>Vibrio</taxon>
    </lineage>
</organism>
<evidence type="ECO:0000313" key="2">
    <source>
        <dbReference type="EMBL" id="NOI08950.1"/>
    </source>
</evidence>
<dbReference type="EMBL" id="VTYF01000003">
    <property type="protein sequence ID" value="NOI08950.1"/>
    <property type="molecule type" value="Genomic_DNA"/>
</dbReference>
<evidence type="ECO:0000256" key="1">
    <source>
        <dbReference type="SAM" id="Phobius"/>
    </source>
</evidence>
<sequence length="93" mass="9912">MDTTHDIAETAIDEVADFAGDSLATYASTNSENLDMLAGLAGSQAAQNSKNLQAMMDLAKFKQDGGQVETSKMMVVLAIVLVLVLGYVMVKKR</sequence>
<evidence type="ECO:0008006" key="4">
    <source>
        <dbReference type="Google" id="ProtNLM"/>
    </source>
</evidence>
<accession>A0A7Y4EYN4</accession>
<dbReference type="Proteomes" id="UP000532247">
    <property type="component" value="Unassembled WGS sequence"/>
</dbReference>
<keyword evidence="1" id="KW-1133">Transmembrane helix</keyword>
<keyword evidence="1" id="KW-0472">Membrane</keyword>
<dbReference type="AlphaFoldDB" id="A0A7Y4EYN4"/>
<reference evidence="2 3" key="1">
    <citation type="submission" date="2019-09" db="EMBL/GenBank/DDBJ databases">
        <title>Draft genome sequencing and comparative genomics of hatchery-associated Vibrios.</title>
        <authorList>
            <person name="Kehlet-Delgado H."/>
            <person name="Mueller R.S."/>
        </authorList>
    </citation>
    <scope>NUCLEOTIDE SEQUENCE [LARGE SCALE GENOMIC DNA]</scope>
    <source>
        <strain evidence="2 3">081416A</strain>
    </source>
</reference>
<comment type="caution">
    <text evidence="2">The sequence shown here is derived from an EMBL/GenBank/DDBJ whole genome shotgun (WGS) entry which is preliminary data.</text>
</comment>
<feature type="transmembrane region" description="Helical" evidence="1">
    <location>
        <begin position="73"/>
        <end position="90"/>
    </location>
</feature>
<gene>
    <name evidence="2" type="ORF">F0254_08720</name>
</gene>
<protein>
    <recommendedName>
        <fullName evidence="4">Chemotaxis protein</fullName>
    </recommendedName>
</protein>
<proteinExistence type="predicted"/>
<evidence type="ECO:0000313" key="3">
    <source>
        <dbReference type="Proteomes" id="UP000532247"/>
    </source>
</evidence>
<keyword evidence="1" id="KW-0812">Transmembrane</keyword>